<sequence length="279" mass="30368">MISMVQTLVGVTQGADLFDTAPYREPYRLLPMIPLILLATCALISGFITIAFKAHKAEADLAYRLTPTPEIHAAYIKADVQHRAALAAWVFSSFLTDLIMTTTSVVFLLRSRTGLSMHDGVFKTIWGIMWASAAPPFVSMLVIVICGYMVQPKLPKISSMSAGVTAKLFNLSLMINVVGQGYIHRQFQEAKFSQPSASLPRGGMSSQLSAPRFAHRTTSSSTSFDHELDITRGSKTQSTSFSVPNSHGAPDYIKSDASITGHGQNDPEANYTHNVRLGV</sequence>
<dbReference type="AlphaFoldDB" id="A0A5N5QCW8"/>
<keyword evidence="2" id="KW-0472">Membrane</keyword>
<keyword evidence="4" id="KW-1185">Reference proteome</keyword>
<feature type="region of interest" description="Disordered" evidence="1">
    <location>
        <begin position="211"/>
        <end position="279"/>
    </location>
</feature>
<organism evidence="3 4">
    <name type="scientific">Ceratobasidium theobromae</name>
    <dbReference type="NCBI Taxonomy" id="1582974"/>
    <lineage>
        <taxon>Eukaryota</taxon>
        <taxon>Fungi</taxon>
        <taxon>Dikarya</taxon>
        <taxon>Basidiomycota</taxon>
        <taxon>Agaricomycotina</taxon>
        <taxon>Agaricomycetes</taxon>
        <taxon>Cantharellales</taxon>
        <taxon>Ceratobasidiaceae</taxon>
        <taxon>Ceratobasidium</taxon>
    </lineage>
</organism>
<feature type="transmembrane region" description="Helical" evidence="2">
    <location>
        <begin position="86"/>
        <end position="108"/>
    </location>
</feature>
<accession>A0A5N5QCW8</accession>
<dbReference type="OrthoDB" id="3251949at2759"/>
<proteinExistence type="predicted"/>
<feature type="compositionally biased region" description="Polar residues" evidence="1">
    <location>
        <begin position="233"/>
        <end position="245"/>
    </location>
</feature>
<keyword evidence="2" id="KW-0812">Transmembrane</keyword>
<comment type="caution">
    <text evidence="3">The sequence shown here is derived from an EMBL/GenBank/DDBJ whole genome shotgun (WGS) entry which is preliminary data.</text>
</comment>
<gene>
    <name evidence="3" type="ORF">CTheo_7103</name>
</gene>
<feature type="transmembrane region" description="Helical" evidence="2">
    <location>
        <begin position="32"/>
        <end position="52"/>
    </location>
</feature>
<evidence type="ECO:0000313" key="4">
    <source>
        <dbReference type="Proteomes" id="UP000383932"/>
    </source>
</evidence>
<keyword evidence="2" id="KW-1133">Transmembrane helix</keyword>
<evidence type="ECO:0000256" key="2">
    <source>
        <dbReference type="SAM" id="Phobius"/>
    </source>
</evidence>
<feature type="transmembrane region" description="Helical" evidence="2">
    <location>
        <begin position="128"/>
        <end position="150"/>
    </location>
</feature>
<evidence type="ECO:0000256" key="1">
    <source>
        <dbReference type="SAM" id="MobiDB-lite"/>
    </source>
</evidence>
<dbReference type="Proteomes" id="UP000383932">
    <property type="component" value="Unassembled WGS sequence"/>
</dbReference>
<evidence type="ECO:0008006" key="5">
    <source>
        <dbReference type="Google" id="ProtNLM"/>
    </source>
</evidence>
<dbReference type="EMBL" id="SSOP01000268">
    <property type="protein sequence ID" value="KAB5589449.1"/>
    <property type="molecule type" value="Genomic_DNA"/>
</dbReference>
<reference evidence="3 4" key="1">
    <citation type="journal article" date="2019" name="Fungal Biol. Biotechnol.">
        <title>Draft genome sequence of fastidious pathogen Ceratobasidium theobromae, which causes vascular-streak dieback in Theobroma cacao.</title>
        <authorList>
            <person name="Ali S.S."/>
            <person name="Asman A."/>
            <person name="Shao J."/>
            <person name="Firmansyah A.P."/>
            <person name="Susilo A.W."/>
            <person name="Rosmana A."/>
            <person name="McMahon P."/>
            <person name="Junaid M."/>
            <person name="Guest D."/>
            <person name="Kheng T.Y."/>
            <person name="Meinhardt L.W."/>
            <person name="Bailey B.A."/>
        </authorList>
    </citation>
    <scope>NUCLEOTIDE SEQUENCE [LARGE SCALE GENOMIC DNA]</scope>
    <source>
        <strain evidence="3 4">CT2</strain>
    </source>
</reference>
<evidence type="ECO:0000313" key="3">
    <source>
        <dbReference type="EMBL" id="KAB5589449.1"/>
    </source>
</evidence>
<protein>
    <recommendedName>
        <fullName evidence="5">Transmembrane protein</fullName>
    </recommendedName>
</protein>
<name>A0A5N5QCW8_9AGAM</name>